<dbReference type="Gene3D" id="2.60.120.10">
    <property type="entry name" value="Jelly Rolls"/>
    <property type="match status" value="1"/>
</dbReference>
<feature type="transmembrane region" description="Helical" evidence="2">
    <location>
        <begin position="444"/>
        <end position="468"/>
    </location>
</feature>
<dbReference type="EMBL" id="JBIMZQ010000013">
    <property type="protein sequence ID" value="KAL3667639.1"/>
    <property type="molecule type" value="Genomic_DNA"/>
</dbReference>
<keyword evidence="5" id="KW-1185">Reference proteome</keyword>
<feature type="domain" description="Cyclic nucleotide-binding" evidence="3">
    <location>
        <begin position="616"/>
        <end position="790"/>
    </location>
</feature>
<feature type="compositionally biased region" description="Polar residues" evidence="1">
    <location>
        <begin position="1095"/>
        <end position="1112"/>
    </location>
</feature>
<reference evidence="4 5" key="1">
    <citation type="submission" date="2024-09" db="EMBL/GenBank/DDBJ databases">
        <title>Genome sequencing and assembly of Phytophthora oleae, isolate VK10A, causative agent of rot of olive drupes.</title>
        <authorList>
            <person name="Conti Taguali S."/>
            <person name="Riolo M."/>
            <person name="La Spada F."/>
            <person name="Cacciola S.O."/>
            <person name="Dionisio G."/>
        </authorList>
    </citation>
    <scope>NUCLEOTIDE SEQUENCE [LARGE SCALE GENOMIC DNA]</scope>
    <source>
        <strain evidence="4 5">VK10A</strain>
    </source>
</reference>
<evidence type="ECO:0000256" key="1">
    <source>
        <dbReference type="SAM" id="MobiDB-lite"/>
    </source>
</evidence>
<dbReference type="CDD" id="cd00038">
    <property type="entry name" value="CAP_ED"/>
    <property type="match status" value="1"/>
</dbReference>
<protein>
    <recommendedName>
        <fullName evidence="3">Cyclic nucleotide-binding domain-containing protein</fullName>
    </recommendedName>
</protein>
<dbReference type="Gene3D" id="1.10.287.630">
    <property type="entry name" value="Helix hairpin bin"/>
    <property type="match status" value="1"/>
</dbReference>
<dbReference type="SUPFAM" id="SSF51206">
    <property type="entry name" value="cAMP-binding domain-like"/>
    <property type="match status" value="1"/>
</dbReference>
<dbReference type="InterPro" id="IPR014710">
    <property type="entry name" value="RmlC-like_jellyroll"/>
</dbReference>
<feature type="region of interest" description="Disordered" evidence="1">
    <location>
        <begin position="880"/>
        <end position="917"/>
    </location>
</feature>
<dbReference type="InterPro" id="IPR000595">
    <property type="entry name" value="cNMP-bd_dom"/>
</dbReference>
<name>A0ABD3FRK4_9STRA</name>
<evidence type="ECO:0000256" key="2">
    <source>
        <dbReference type="SAM" id="Phobius"/>
    </source>
</evidence>
<dbReference type="PANTHER" id="PTHR45689:SF5">
    <property type="entry name" value="I[[H]] CHANNEL, ISOFORM E"/>
    <property type="match status" value="1"/>
</dbReference>
<sequence>MAGTSEADAPHVLDISSTNQDNADGLNAAPSATIPSEQTPHTEEKNHTPVVLLHRSIMRSSRRNSTQMSDGTVYPVAKAEGEAKPARKRSVSTRGIVESPPSAVTAWSSGLRRSVSDIHAHAELYNRKKGANATETPYEEMMQRFQIRQLQRTPSSMTTGLEDLLEGKGHTFAGSIPTARTPRGQSQESYLIPSLSARNVSEQTSNHDAGTRTTNFLYLGERSTINTSLAGARPPLESGTSSLQLMEQFNLAYGTLSDSAYCPSRWNSLISRIKRALNTSRRRFLRPISPYSTISQTRYAVTALATVIFVLWFPLELAFQDKYHIHEADTLIGVLLGLDVLFTLHTSYMTETGSVVISHWHILLHYLKTRFFLDALISVPLLAQVTSVNSDIPKWMPFALNVLSIERLAYMMRFVRIIWLVRANQSGAGNNLWAWLMYSRYSHLFRIAGIVCVLICIAHYIACIWTILLTEGDTFDEDHASWYDQYSSSFYAALLLLQGEGVPTNTAAQNLFASLSVVIGSIVLAVVFGHVAILVSNFNANTTSYQRKMEEVFAMTAKLQLPAPLRERIHEYYEHLWHEYECLDGEIVQFSKELSHTLGLEVVLFKYMEVVMHVPFWKDCTPDFQKQLMLLLDVRVYLPNDFIMREGEVDDEFYMINRGYCEIHRNPKGFERVTTTTIASGRNGGPGNGVARRRTSVNIDDADDAHRQSAYELDAAQRGYYLRNGKGKEVLISRGQAFGDIALLMNYQRAANVRAVTHVEMCVLSREYFQVLLARYPEDRHRVVVDMITSYMQSYELKKSRCPLLELVRSVYSTEAIAKACAKAGGHPPLVTSILTAREAAERIYKAMNVESNDGTLKFGVGVNIRDQLVDLRDRLRMRRERKKSAKDSENFTKNDDDASNTGQASNDYHRVESTSNIGVVVNPAEVKGSAQETTNASTCSTSHPQSLQERLKQAEERELVILHALQELKANLQLHKAPRMVPTQGQVTANAKPTSPNRLPLLKRVGSFVGLTDSRAQTSSANLSPTRYTDELFSQNSAPLLSQKLEGHKAPAPSRHYPKARRDPSFTFSSEIESHRSITENFDLPAKRAFPPIESSQASEQIADSSHSQAEVQPEINQRRLLFQRMPSQSLRMLHGASRPATKGAPSGHVRRRTFQRTHSQSLRTLTEALTAYNAPRQSLTTGQARVLKRMSSFVSDSGGQKQEKRSPTRYADELFRRRSVEISKEHVWDKTT</sequence>
<dbReference type="Pfam" id="PF00027">
    <property type="entry name" value="cNMP_binding"/>
    <property type="match status" value="1"/>
</dbReference>
<gene>
    <name evidence="4" type="ORF">V7S43_007193</name>
</gene>
<dbReference type="InterPro" id="IPR018490">
    <property type="entry name" value="cNMP-bd_dom_sf"/>
</dbReference>
<evidence type="ECO:0000259" key="3">
    <source>
        <dbReference type="PROSITE" id="PS50042"/>
    </source>
</evidence>
<dbReference type="Gene3D" id="1.10.287.70">
    <property type="match status" value="1"/>
</dbReference>
<keyword evidence="2" id="KW-0812">Transmembrane</keyword>
<proteinExistence type="predicted"/>
<dbReference type="Proteomes" id="UP001632037">
    <property type="component" value="Unassembled WGS sequence"/>
</dbReference>
<feature type="region of interest" description="Disordered" evidence="1">
    <location>
        <begin position="1135"/>
        <end position="1161"/>
    </location>
</feature>
<dbReference type="PROSITE" id="PS50042">
    <property type="entry name" value="CNMP_BINDING_3"/>
    <property type="match status" value="1"/>
</dbReference>
<evidence type="ECO:0000313" key="5">
    <source>
        <dbReference type="Proteomes" id="UP001632037"/>
    </source>
</evidence>
<dbReference type="SUPFAM" id="SSF81324">
    <property type="entry name" value="Voltage-gated potassium channels"/>
    <property type="match status" value="1"/>
</dbReference>
<feature type="region of interest" description="Disordered" evidence="1">
    <location>
        <begin position="1"/>
        <end position="50"/>
    </location>
</feature>
<organism evidence="4 5">
    <name type="scientific">Phytophthora oleae</name>
    <dbReference type="NCBI Taxonomy" id="2107226"/>
    <lineage>
        <taxon>Eukaryota</taxon>
        <taxon>Sar</taxon>
        <taxon>Stramenopiles</taxon>
        <taxon>Oomycota</taxon>
        <taxon>Peronosporomycetes</taxon>
        <taxon>Peronosporales</taxon>
        <taxon>Peronosporaceae</taxon>
        <taxon>Phytophthora</taxon>
    </lineage>
</organism>
<feature type="compositionally biased region" description="Basic and acidic residues" evidence="1">
    <location>
        <begin position="886"/>
        <end position="897"/>
    </location>
</feature>
<feature type="region of interest" description="Disordered" evidence="1">
    <location>
        <begin position="1094"/>
        <end position="1114"/>
    </location>
</feature>
<keyword evidence="2" id="KW-1133">Transmembrane helix</keyword>
<evidence type="ECO:0000313" key="4">
    <source>
        <dbReference type="EMBL" id="KAL3667639.1"/>
    </source>
</evidence>
<keyword evidence="2" id="KW-0472">Membrane</keyword>
<dbReference type="AlphaFoldDB" id="A0ABD3FRK4"/>
<dbReference type="PANTHER" id="PTHR45689">
    <property type="entry name" value="I[[H]] CHANNEL, ISOFORM E"/>
    <property type="match status" value="1"/>
</dbReference>
<dbReference type="InterPro" id="IPR051413">
    <property type="entry name" value="K/Na_HCN_channel"/>
</dbReference>
<accession>A0ABD3FRK4</accession>
<comment type="caution">
    <text evidence="4">The sequence shown here is derived from an EMBL/GenBank/DDBJ whole genome shotgun (WGS) entry which is preliminary data.</text>
</comment>
<feature type="transmembrane region" description="Helical" evidence="2">
    <location>
        <begin position="511"/>
        <end position="535"/>
    </location>
</feature>